<dbReference type="Proteomes" id="UP000828048">
    <property type="component" value="Chromosome 4"/>
</dbReference>
<organism evidence="1 2">
    <name type="scientific">Vaccinium darrowii</name>
    <dbReference type="NCBI Taxonomy" id="229202"/>
    <lineage>
        <taxon>Eukaryota</taxon>
        <taxon>Viridiplantae</taxon>
        <taxon>Streptophyta</taxon>
        <taxon>Embryophyta</taxon>
        <taxon>Tracheophyta</taxon>
        <taxon>Spermatophyta</taxon>
        <taxon>Magnoliopsida</taxon>
        <taxon>eudicotyledons</taxon>
        <taxon>Gunneridae</taxon>
        <taxon>Pentapetalae</taxon>
        <taxon>asterids</taxon>
        <taxon>Ericales</taxon>
        <taxon>Ericaceae</taxon>
        <taxon>Vaccinioideae</taxon>
        <taxon>Vaccinieae</taxon>
        <taxon>Vaccinium</taxon>
    </lineage>
</organism>
<keyword evidence="2" id="KW-1185">Reference proteome</keyword>
<gene>
    <name evidence="1" type="ORF">Vadar_028214</name>
</gene>
<dbReference type="EMBL" id="CM037154">
    <property type="protein sequence ID" value="KAH7861600.1"/>
    <property type="molecule type" value="Genomic_DNA"/>
</dbReference>
<reference evidence="1 2" key="1">
    <citation type="journal article" date="2021" name="Hortic Res">
        <title>High-quality reference genome and annotation aids understanding of berry development for evergreen blueberry (Vaccinium darrowii).</title>
        <authorList>
            <person name="Yu J."/>
            <person name="Hulse-Kemp A.M."/>
            <person name="Babiker E."/>
            <person name="Staton M."/>
        </authorList>
    </citation>
    <scope>NUCLEOTIDE SEQUENCE [LARGE SCALE GENOMIC DNA]</scope>
    <source>
        <strain evidence="2">cv. NJ 8807/NJ 8810</strain>
        <tissue evidence="1">Young leaf</tissue>
    </source>
</reference>
<name>A0ACB7Z7N6_9ERIC</name>
<evidence type="ECO:0000313" key="1">
    <source>
        <dbReference type="EMBL" id="KAH7861600.1"/>
    </source>
</evidence>
<protein>
    <submittedName>
        <fullName evidence="1">Uncharacterized protein</fullName>
    </submittedName>
</protein>
<proteinExistence type="predicted"/>
<sequence length="89" mass="10177">MEVTARKRWIARGQRWRKGFGAQSLIDVPDVDVLKRRSEEVLAGAIEGDARINGCNHPERRSRLVPEVRLQIIVLLWGDLIQIGFFALI</sequence>
<comment type="caution">
    <text evidence="1">The sequence shown here is derived from an EMBL/GenBank/DDBJ whole genome shotgun (WGS) entry which is preliminary data.</text>
</comment>
<evidence type="ECO:0000313" key="2">
    <source>
        <dbReference type="Proteomes" id="UP000828048"/>
    </source>
</evidence>
<accession>A0ACB7Z7N6</accession>